<reference evidence="2 3" key="1">
    <citation type="journal article" date="2016" name="Proc. Natl. Acad. Sci. U.S.A.">
        <title>Comparative genomics of biotechnologically important yeasts.</title>
        <authorList>
            <person name="Riley R."/>
            <person name="Haridas S."/>
            <person name="Wolfe K.H."/>
            <person name="Lopes M.R."/>
            <person name="Hittinger C.T."/>
            <person name="Goeker M."/>
            <person name="Salamov A.A."/>
            <person name="Wisecaver J.H."/>
            <person name="Long T.M."/>
            <person name="Calvey C.H."/>
            <person name="Aerts A.L."/>
            <person name="Barry K.W."/>
            <person name="Choi C."/>
            <person name="Clum A."/>
            <person name="Coughlan A.Y."/>
            <person name="Deshpande S."/>
            <person name="Douglass A.P."/>
            <person name="Hanson S.J."/>
            <person name="Klenk H.-P."/>
            <person name="LaButti K.M."/>
            <person name="Lapidus A."/>
            <person name="Lindquist E.A."/>
            <person name="Lipzen A.M."/>
            <person name="Meier-Kolthoff J.P."/>
            <person name="Ohm R.A."/>
            <person name="Otillar R.P."/>
            <person name="Pangilinan J.L."/>
            <person name="Peng Y."/>
            <person name="Rokas A."/>
            <person name="Rosa C.A."/>
            <person name="Scheuner C."/>
            <person name="Sibirny A.A."/>
            <person name="Slot J.C."/>
            <person name="Stielow J.B."/>
            <person name="Sun H."/>
            <person name="Kurtzman C.P."/>
            <person name="Blackwell M."/>
            <person name="Grigoriev I.V."/>
            <person name="Jeffries T.W."/>
        </authorList>
    </citation>
    <scope>NUCLEOTIDE SEQUENCE [LARGE SCALE GENOMIC DNA]</scope>
    <source>
        <strain evidence="2 3">NRRL Y-11557</strain>
    </source>
</reference>
<name>A0A1E3PVW9_LIPST</name>
<accession>A0A1E3PVW9</accession>
<evidence type="ECO:0000313" key="3">
    <source>
        <dbReference type="Proteomes" id="UP000094385"/>
    </source>
</evidence>
<gene>
    <name evidence="2" type="ORF">LIPSTDRAFT_6768</name>
</gene>
<keyword evidence="3" id="KW-1185">Reference proteome</keyword>
<dbReference type="Proteomes" id="UP000094385">
    <property type="component" value="Unassembled WGS sequence"/>
</dbReference>
<proteinExistence type="predicted"/>
<feature type="region of interest" description="Disordered" evidence="1">
    <location>
        <begin position="109"/>
        <end position="129"/>
    </location>
</feature>
<sequence>MASYLAIQAVEGELSILKREMTRGVSYAAALVQAMMACDKERSHALYGDPRYRDLDYSGTDSRVTIYTIPTELHGASAATLQTAISYSVRYGLLRHNNQELLRRNIPVGESTISSTNDPGEGSATTPDGGLNNSNINVWLSHILPYCYPLTVQRESKFQKTDECRCAQRDHSLGSYRHRDHDWCGTVAEAFIENFNSDSDNEEPLRYVSSKADLVVNSLSLEVSAIISAMASDGS</sequence>
<evidence type="ECO:0000313" key="2">
    <source>
        <dbReference type="EMBL" id="ODQ69573.1"/>
    </source>
</evidence>
<feature type="compositionally biased region" description="Polar residues" evidence="1">
    <location>
        <begin position="111"/>
        <end position="129"/>
    </location>
</feature>
<organism evidence="2 3">
    <name type="scientific">Lipomyces starkeyi NRRL Y-11557</name>
    <dbReference type="NCBI Taxonomy" id="675824"/>
    <lineage>
        <taxon>Eukaryota</taxon>
        <taxon>Fungi</taxon>
        <taxon>Dikarya</taxon>
        <taxon>Ascomycota</taxon>
        <taxon>Saccharomycotina</taxon>
        <taxon>Lipomycetes</taxon>
        <taxon>Lipomycetales</taxon>
        <taxon>Lipomycetaceae</taxon>
        <taxon>Lipomyces</taxon>
    </lineage>
</organism>
<dbReference type="EMBL" id="KV454303">
    <property type="protein sequence ID" value="ODQ69573.1"/>
    <property type="molecule type" value="Genomic_DNA"/>
</dbReference>
<dbReference type="AlphaFoldDB" id="A0A1E3PVW9"/>
<protein>
    <submittedName>
        <fullName evidence="2">Uncharacterized protein</fullName>
    </submittedName>
</protein>
<evidence type="ECO:0000256" key="1">
    <source>
        <dbReference type="SAM" id="MobiDB-lite"/>
    </source>
</evidence>